<dbReference type="GO" id="GO:0042910">
    <property type="term" value="F:xenobiotic transmembrane transporter activity"/>
    <property type="evidence" value="ECO:0007669"/>
    <property type="project" value="InterPro"/>
</dbReference>
<keyword evidence="2" id="KW-0812">Transmembrane</keyword>
<name>A0A7J6VSA2_THATH</name>
<proteinExistence type="inferred from homology"/>
<dbReference type="PANTHER" id="PTHR11206">
    <property type="entry name" value="MULTIDRUG RESISTANCE PROTEIN"/>
    <property type="match status" value="1"/>
</dbReference>
<dbReference type="EMBL" id="JABWDY010027316">
    <property type="protein sequence ID" value="KAF5187974.1"/>
    <property type="molecule type" value="Genomic_DNA"/>
</dbReference>
<dbReference type="AlphaFoldDB" id="A0A7J6VSA2"/>
<feature type="transmembrane region" description="Helical" evidence="2">
    <location>
        <begin position="94"/>
        <end position="115"/>
    </location>
</feature>
<comment type="similarity">
    <text evidence="1">Belongs to the multi antimicrobial extrusion (MATE) (TC 2.A.66.1) family.</text>
</comment>
<reference evidence="3 4" key="1">
    <citation type="submission" date="2020-06" db="EMBL/GenBank/DDBJ databases">
        <title>Transcriptomic and genomic resources for Thalictrum thalictroides and T. hernandezii: Facilitating candidate gene discovery in an emerging model plant lineage.</title>
        <authorList>
            <person name="Arias T."/>
            <person name="Riano-Pachon D.M."/>
            <person name="Di Stilio V.S."/>
        </authorList>
    </citation>
    <scope>NUCLEOTIDE SEQUENCE [LARGE SCALE GENOMIC DNA]</scope>
    <source>
        <strain evidence="4">cv. WT478/WT964</strain>
        <tissue evidence="3">Leaves</tissue>
    </source>
</reference>
<evidence type="ECO:0000313" key="4">
    <source>
        <dbReference type="Proteomes" id="UP000554482"/>
    </source>
</evidence>
<keyword evidence="4" id="KW-1185">Reference proteome</keyword>
<accession>A0A7J6VSA2</accession>
<dbReference type="InterPro" id="IPR002528">
    <property type="entry name" value="MATE_fam"/>
</dbReference>
<evidence type="ECO:0000256" key="1">
    <source>
        <dbReference type="ARBA" id="ARBA00010199"/>
    </source>
</evidence>
<keyword evidence="2" id="KW-0472">Membrane</keyword>
<gene>
    <name evidence="3" type="ORF">FRX31_022438</name>
</gene>
<sequence length="150" mass="16298">MMIALGFNAAVSVRVSNELGAGKPKAAKYSIVVTVSTSVLFGLIFTSAILGGKRVAVGAGWQFQVACMNVGCYYVFGLPIGALLGYKFDFGVQGIWSGMLAGSLLQTVLQSIYIYRTNWEIEVLQVEDRIRTWGEPSEFQDTDDSQQPSI</sequence>
<dbReference type="GO" id="GO:0016020">
    <property type="term" value="C:membrane"/>
    <property type="evidence" value="ECO:0007669"/>
    <property type="project" value="InterPro"/>
</dbReference>
<keyword evidence="2" id="KW-1133">Transmembrane helix</keyword>
<comment type="caution">
    <text evidence="3">The sequence shown here is derived from an EMBL/GenBank/DDBJ whole genome shotgun (WGS) entry which is preliminary data.</text>
</comment>
<feature type="transmembrane region" description="Helical" evidence="2">
    <location>
        <begin position="63"/>
        <end position="88"/>
    </location>
</feature>
<dbReference type="GO" id="GO:0015297">
    <property type="term" value="F:antiporter activity"/>
    <property type="evidence" value="ECO:0007669"/>
    <property type="project" value="InterPro"/>
</dbReference>
<protein>
    <submittedName>
        <fullName evidence="3">Detoxification-like protein</fullName>
    </submittedName>
</protein>
<organism evidence="3 4">
    <name type="scientific">Thalictrum thalictroides</name>
    <name type="common">Rue-anemone</name>
    <name type="synonym">Anemone thalictroides</name>
    <dbReference type="NCBI Taxonomy" id="46969"/>
    <lineage>
        <taxon>Eukaryota</taxon>
        <taxon>Viridiplantae</taxon>
        <taxon>Streptophyta</taxon>
        <taxon>Embryophyta</taxon>
        <taxon>Tracheophyta</taxon>
        <taxon>Spermatophyta</taxon>
        <taxon>Magnoliopsida</taxon>
        <taxon>Ranunculales</taxon>
        <taxon>Ranunculaceae</taxon>
        <taxon>Thalictroideae</taxon>
        <taxon>Thalictrum</taxon>
    </lineage>
</organism>
<feature type="transmembrane region" description="Helical" evidence="2">
    <location>
        <begin position="31"/>
        <end position="51"/>
    </location>
</feature>
<evidence type="ECO:0000313" key="3">
    <source>
        <dbReference type="EMBL" id="KAF5187974.1"/>
    </source>
</evidence>
<evidence type="ECO:0000256" key="2">
    <source>
        <dbReference type="SAM" id="Phobius"/>
    </source>
</evidence>
<dbReference type="OrthoDB" id="2126698at2759"/>
<dbReference type="Pfam" id="PF01554">
    <property type="entry name" value="MatE"/>
    <property type="match status" value="1"/>
</dbReference>
<dbReference type="Proteomes" id="UP000554482">
    <property type="component" value="Unassembled WGS sequence"/>
</dbReference>